<dbReference type="STRING" id="679197.HMPREF9336_00592"/>
<evidence type="ECO:0000256" key="2">
    <source>
        <dbReference type="ARBA" id="ARBA00022475"/>
    </source>
</evidence>
<name>E5XM72_SEGRC</name>
<keyword evidence="14" id="KW-1185">Reference proteome</keyword>
<dbReference type="EMBL" id="ACZI02000003">
    <property type="protein sequence ID" value="EFV14562.1"/>
    <property type="molecule type" value="Genomic_DNA"/>
</dbReference>
<evidence type="ECO:0000256" key="9">
    <source>
        <dbReference type="ARBA" id="ARBA00023065"/>
    </source>
</evidence>
<dbReference type="AlphaFoldDB" id="E5XM72"/>
<evidence type="ECO:0000256" key="12">
    <source>
        <dbReference type="SAM" id="MobiDB-lite"/>
    </source>
</evidence>
<comment type="caution">
    <text evidence="13">The sequence shown here is derived from an EMBL/GenBank/DDBJ whole genome shotgun (WGS) entry which is preliminary data.</text>
</comment>
<feature type="transmembrane region" description="Helical" evidence="11">
    <location>
        <begin position="12"/>
        <end position="36"/>
    </location>
</feature>
<evidence type="ECO:0000256" key="6">
    <source>
        <dbReference type="ARBA" id="ARBA00022840"/>
    </source>
</evidence>
<dbReference type="GO" id="GO:0005524">
    <property type="term" value="F:ATP binding"/>
    <property type="evidence" value="ECO:0007669"/>
    <property type="project" value="UniProtKB-UniRule"/>
</dbReference>
<keyword evidence="10 11" id="KW-0472">Membrane</keyword>
<dbReference type="PIRSF" id="PIRSF001296">
    <property type="entry name" value="K_ATPase_KdpC"/>
    <property type="match status" value="1"/>
</dbReference>
<keyword evidence="2 11" id="KW-1003">Cell membrane</keyword>
<comment type="subunit">
    <text evidence="11">The system is composed of three essential subunits: KdpA, KdpB and KdpC.</text>
</comment>
<reference evidence="13 14" key="1">
    <citation type="journal article" date="2011" name="Stand. Genomic Sci.">
        <title>High quality draft genome sequence of Segniliparus rugosus CDC 945(T)= (ATCC BAA-974(T)).</title>
        <authorList>
            <person name="Earl A.M."/>
            <person name="Desjardins C.A."/>
            <person name="Fitzgerald M.G."/>
            <person name="Arachchi H.M."/>
            <person name="Zeng Q."/>
            <person name="Mehta T."/>
            <person name="Griggs A."/>
            <person name="Birren B.W."/>
            <person name="Toney N.C."/>
            <person name="Carr J."/>
            <person name="Posey J."/>
            <person name="Butler W.R."/>
        </authorList>
    </citation>
    <scope>NUCLEOTIDE SEQUENCE [LARGE SCALE GENOMIC DNA]</scope>
    <source>
        <strain evidence="14">ATCC BAA-974 / DSM 45345 / CCUG 50838 / CIP 108380 / JCM 13579 / CDC 945</strain>
    </source>
</reference>
<feature type="region of interest" description="Disordered" evidence="12">
    <location>
        <begin position="121"/>
        <end position="143"/>
    </location>
</feature>
<evidence type="ECO:0000256" key="3">
    <source>
        <dbReference type="ARBA" id="ARBA00022538"/>
    </source>
</evidence>
<evidence type="ECO:0000256" key="10">
    <source>
        <dbReference type="ARBA" id="ARBA00023136"/>
    </source>
</evidence>
<keyword evidence="5 11" id="KW-0547">Nucleotide-binding</keyword>
<keyword evidence="6 11" id="KW-0067">ATP-binding</keyword>
<dbReference type="InterPro" id="IPR003820">
    <property type="entry name" value="KdpC"/>
</dbReference>
<comment type="function">
    <text evidence="11">Part of the high-affinity ATP-driven potassium transport (or Kdp) system, which catalyzes the hydrolysis of ATP coupled with the electrogenic transport of potassium into the cytoplasm. This subunit acts as a catalytic chaperone that increases the ATP-binding affinity of the ATP-hydrolyzing subunit KdpB by the formation of a transient KdpB/KdpC/ATP ternary complex.</text>
</comment>
<evidence type="ECO:0000256" key="5">
    <source>
        <dbReference type="ARBA" id="ARBA00022741"/>
    </source>
</evidence>
<evidence type="ECO:0000256" key="8">
    <source>
        <dbReference type="ARBA" id="ARBA00022989"/>
    </source>
</evidence>
<organism evidence="13 14">
    <name type="scientific">Segniliparus rugosus (strain ATCC BAA-974 / DSM 45345 / CCUG 50838 / CIP 108380 / JCM 13579 / CDC 945)</name>
    <dbReference type="NCBI Taxonomy" id="679197"/>
    <lineage>
        <taxon>Bacteria</taxon>
        <taxon>Bacillati</taxon>
        <taxon>Actinomycetota</taxon>
        <taxon>Actinomycetes</taxon>
        <taxon>Mycobacteriales</taxon>
        <taxon>Segniliparaceae</taxon>
        <taxon>Segniliparus</taxon>
    </lineage>
</organism>
<dbReference type="GO" id="GO:0008556">
    <property type="term" value="F:P-type potassium transmembrane transporter activity"/>
    <property type="evidence" value="ECO:0007669"/>
    <property type="project" value="InterPro"/>
</dbReference>
<dbReference type="eggNOG" id="COG2156">
    <property type="taxonomic scope" value="Bacteria"/>
</dbReference>
<accession>E5XM72</accession>
<dbReference type="Pfam" id="PF02669">
    <property type="entry name" value="KdpC"/>
    <property type="match status" value="1"/>
</dbReference>
<sequence>MTLLFRLLRQSVVGLVLLAGLTVLLGVAYPLVVWGISRVGPDSAEGSPRVVGGCVVGSELVGVDSKTADGAPDRYFHARVVGSGDDAFAPGSPAAGAPSNKGPNSEALAAWIAKRKHDIAERESVPESDVPPDAVTGSGSGLDPDISPAYAAIQAARVAKANGKPVEEIRKLVAEHAKGRQFGFLGEPRVNVGELNAALGLRPSNCG</sequence>
<dbReference type="PANTHER" id="PTHR30042">
    <property type="entry name" value="POTASSIUM-TRANSPORTING ATPASE C CHAIN"/>
    <property type="match status" value="1"/>
</dbReference>
<protein>
    <recommendedName>
        <fullName evidence="11">Potassium-transporting ATPase KdpC subunit</fullName>
    </recommendedName>
    <alternativeName>
        <fullName evidence="11">ATP phosphohydrolase [potassium-transporting] C chain</fullName>
    </alternativeName>
    <alternativeName>
        <fullName evidence="11">Potassium-binding and translocating subunit C</fullName>
    </alternativeName>
    <alternativeName>
        <fullName evidence="11">Potassium-translocating ATPase C chain</fullName>
    </alternativeName>
</protein>
<keyword evidence="3 11" id="KW-0633">Potassium transport</keyword>
<keyword evidence="4 11" id="KW-0812">Transmembrane</keyword>
<gene>
    <name evidence="11" type="primary">kdpC</name>
    <name evidence="13" type="ORF">HMPREF9336_00592</name>
</gene>
<evidence type="ECO:0000313" key="13">
    <source>
        <dbReference type="EMBL" id="EFV14562.1"/>
    </source>
</evidence>
<keyword evidence="8 11" id="KW-1133">Transmembrane helix</keyword>
<evidence type="ECO:0000256" key="7">
    <source>
        <dbReference type="ARBA" id="ARBA00022958"/>
    </source>
</evidence>
<evidence type="ECO:0000313" key="14">
    <source>
        <dbReference type="Proteomes" id="UP000004816"/>
    </source>
</evidence>
<dbReference type="GO" id="GO:0005886">
    <property type="term" value="C:plasma membrane"/>
    <property type="evidence" value="ECO:0007669"/>
    <property type="project" value="UniProtKB-SubCell"/>
</dbReference>
<evidence type="ECO:0000256" key="11">
    <source>
        <dbReference type="HAMAP-Rule" id="MF_00276"/>
    </source>
</evidence>
<evidence type="ECO:0000256" key="1">
    <source>
        <dbReference type="ARBA" id="ARBA00022448"/>
    </source>
</evidence>
<dbReference type="OrthoDB" id="9788285at2"/>
<evidence type="ECO:0000256" key="4">
    <source>
        <dbReference type="ARBA" id="ARBA00022692"/>
    </source>
</evidence>
<dbReference type="HOGENOM" id="CLU_077094_0_0_11"/>
<keyword evidence="9 11" id="KW-0406">Ion transport</keyword>
<dbReference type="RefSeq" id="WP_007467667.1">
    <property type="nucleotide sequence ID" value="NZ_KI391954.1"/>
</dbReference>
<comment type="subcellular location">
    <subcellularLocation>
        <location evidence="11">Cell membrane</location>
        <topology evidence="11">Single-pass membrane protein</topology>
    </subcellularLocation>
</comment>
<comment type="similarity">
    <text evidence="11">Belongs to the KdpC family.</text>
</comment>
<keyword evidence="1 11" id="KW-0813">Transport</keyword>
<keyword evidence="7 11" id="KW-0630">Potassium</keyword>
<proteinExistence type="inferred from homology"/>
<dbReference type="PANTHER" id="PTHR30042:SF2">
    <property type="entry name" value="POTASSIUM-TRANSPORTING ATPASE KDPC SUBUNIT"/>
    <property type="match status" value="1"/>
</dbReference>
<dbReference type="HAMAP" id="MF_00276">
    <property type="entry name" value="KdpC"/>
    <property type="match status" value="1"/>
</dbReference>
<dbReference type="Proteomes" id="UP000004816">
    <property type="component" value="Unassembled WGS sequence"/>
</dbReference>